<dbReference type="SUPFAM" id="SSF48208">
    <property type="entry name" value="Six-hairpin glycosidases"/>
    <property type="match status" value="1"/>
</dbReference>
<evidence type="ECO:0000256" key="2">
    <source>
        <dbReference type="ARBA" id="ARBA00038358"/>
    </source>
</evidence>
<feature type="binding site" evidence="4">
    <location>
        <position position="333"/>
    </location>
    <ligand>
        <name>substrate</name>
    </ligand>
</feature>
<dbReference type="InterPro" id="IPR010905">
    <property type="entry name" value="Glyco_hydro_88"/>
</dbReference>
<feature type="binding site" evidence="4">
    <location>
        <position position="337"/>
    </location>
    <ligand>
        <name>substrate</name>
    </ligand>
</feature>
<dbReference type="EMBL" id="NPCC01000009">
    <property type="protein sequence ID" value="PAE89263.1"/>
    <property type="molecule type" value="Genomic_DNA"/>
</dbReference>
<dbReference type="InterPro" id="IPR008928">
    <property type="entry name" value="6-hairpin_glycosidase_sf"/>
</dbReference>
<accession>A0A268P0J1</accession>
<evidence type="ECO:0000313" key="6">
    <source>
        <dbReference type="Proteomes" id="UP000216207"/>
    </source>
</evidence>
<comment type="similarity">
    <text evidence="2">Belongs to the glycosyl hydrolase 88 family.</text>
</comment>
<name>A0A268P0J1_SHOCL</name>
<feature type="binding site" evidence="4">
    <location>
        <position position="203"/>
    </location>
    <ligand>
        <name>substrate</name>
    </ligand>
</feature>
<feature type="active site" description="Nucleophile" evidence="3">
    <location>
        <position position="203"/>
    </location>
</feature>
<keyword evidence="1 5" id="KW-0378">Hydrolase</keyword>
<comment type="caution">
    <text evidence="5">The sequence shown here is derived from an EMBL/GenBank/DDBJ whole genome shotgun (WGS) entry which is preliminary data.</text>
</comment>
<dbReference type="Pfam" id="PF07470">
    <property type="entry name" value="Glyco_hydro_88"/>
    <property type="match status" value="1"/>
</dbReference>
<dbReference type="Proteomes" id="UP000216207">
    <property type="component" value="Unassembled WGS sequence"/>
</dbReference>
<dbReference type="AlphaFoldDB" id="A0A268P0J1"/>
<dbReference type="GO" id="GO:0000272">
    <property type="term" value="P:polysaccharide catabolic process"/>
    <property type="evidence" value="ECO:0007669"/>
    <property type="project" value="TreeGrafter"/>
</dbReference>
<evidence type="ECO:0000256" key="3">
    <source>
        <dbReference type="PIRSR" id="PIRSR610905-1"/>
    </source>
</evidence>
<evidence type="ECO:0000313" key="5">
    <source>
        <dbReference type="EMBL" id="PAE89263.1"/>
    </source>
</evidence>
<gene>
    <name evidence="5" type="ORF">CHH72_08205</name>
</gene>
<dbReference type="PANTHER" id="PTHR36845:SF1">
    <property type="entry name" value="HYDROLASE, PUTATIVE (AFU_ORTHOLOGUE AFUA_7G05090)-RELATED"/>
    <property type="match status" value="1"/>
</dbReference>
<organism evidence="5 6">
    <name type="scientific">Shouchella clausii</name>
    <name type="common">Alkalihalobacillus clausii</name>
    <dbReference type="NCBI Taxonomy" id="79880"/>
    <lineage>
        <taxon>Bacteria</taxon>
        <taxon>Bacillati</taxon>
        <taxon>Bacillota</taxon>
        <taxon>Bacilli</taxon>
        <taxon>Bacillales</taxon>
        <taxon>Bacillaceae</taxon>
        <taxon>Shouchella</taxon>
    </lineage>
</organism>
<dbReference type="Gene3D" id="1.50.10.10">
    <property type="match status" value="1"/>
</dbReference>
<evidence type="ECO:0000256" key="4">
    <source>
        <dbReference type="PIRSR" id="PIRSR610905-2"/>
    </source>
</evidence>
<dbReference type="InterPro" id="IPR052369">
    <property type="entry name" value="UG_Glycosaminoglycan_Hydrolase"/>
</dbReference>
<dbReference type="PANTHER" id="PTHR36845">
    <property type="entry name" value="HYDROLASE, PUTATIVE (AFU_ORTHOLOGUE AFUA_7G05090)-RELATED"/>
    <property type="match status" value="1"/>
</dbReference>
<reference evidence="5 6" key="1">
    <citation type="submission" date="2017-07" db="EMBL/GenBank/DDBJ databases">
        <title>Isolation and whole genome analysis of endospore-forming bacteria from heroin.</title>
        <authorList>
            <person name="Kalinowski J."/>
            <person name="Ahrens B."/>
            <person name="Al-Dilaimi A."/>
            <person name="Winkler A."/>
            <person name="Wibberg D."/>
            <person name="Schleenbecker U."/>
            <person name="Ruckert C."/>
            <person name="Wolfel R."/>
            <person name="Grass G."/>
        </authorList>
    </citation>
    <scope>NUCLEOTIDE SEQUENCE [LARGE SCALE GENOMIC DNA]</scope>
    <source>
        <strain evidence="5 6">7539</strain>
    </source>
</reference>
<dbReference type="GO" id="GO:0052757">
    <property type="term" value="F:chondroitin hydrolase activity"/>
    <property type="evidence" value="ECO:0007669"/>
    <property type="project" value="TreeGrafter"/>
</dbReference>
<feature type="binding site" evidence="4">
    <location>
        <position position="261"/>
    </location>
    <ligand>
        <name>substrate</name>
    </ligand>
</feature>
<protein>
    <submittedName>
        <fullName evidence="5">Glycosyl hydrolase</fullName>
    </submittedName>
</protein>
<proteinExistence type="inferred from homology"/>
<sequence>MVQLKGLEEKKHAFFDWRHLLVHNDAAGSVKYNEQFTTLVPMVIAIVISRIKQLLMMPIKRFGALGTLLEQRLFCHHCRTPFVQQNNISFHCIMIFSLVEALSCVSKGGSQMETVQHIIAIDELEQRITRMAKQMENRSPHASDSSGRYDDMPVSWWTSGFYPGLLWLMHDVTGNAFFKNQAEGWSRKIEEAFQEHPIILHHDVGFQFLLTAVMEYEQTGSEDGLRIGLKAANYLAGRFNPVGGFIKAWNGDDKKGWAIIDCMMNISLLYWASRVTNDPSYGQIASAHADTTLQWGVRDDGSTSHILSFNSHTGEFIESIGGQGYGPDSAWSRGNAWALYGFANACRHTGKRAYLHAAKRIAHFFLAALPEDNVPYWDFRCGGGEEEPRDSSAAAIAASGLLEIEAQVPQREKRMYRRAAEKILQSLSTHYLASDEREAILTKATGNAPQGRDINVSLIYGDYFFAEAIAKRNGWQRRIF</sequence>
<feature type="active site" description="Proton donor" evidence="3">
    <location>
        <position position="261"/>
    </location>
</feature>
<dbReference type="InterPro" id="IPR012341">
    <property type="entry name" value="6hp_glycosidase-like_sf"/>
</dbReference>
<evidence type="ECO:0000256" key="1">
    <source>
        <dbReference type="ARBA" id="ARBA00022801"/>
    </source>
</evidence>